<feature type="transmembrane region" description="Helical" evidence="1">
    <location>
        <begin position="89"/>
        <end position="107"/>
    </location>
</feature>
<keyword evidence="3" id="KW-1185">Reference proteome</keyword>
<sequence length="134" mass="14141">MGTGAGAQLEYILETLSYGIELVSALILVAGSLVFLWTLGSGLLAPSVSVTTALQRGRLKLGTYILAALEFLIVADILFTIVHRTLDDVIVLAIVAGVRTVVSYFLGKEIEALSQEESEAIGVSRRSDAGQSTS</sequence>
<comment type="caution">
    <text evidence="2">The sequence shown here is derived from an EMBL/GenBank/DDBJ whole genome shotgun (WGS) entry which is preliminary data.</text>
</comment>
<dbReference type="InterPro" id="IPR012427">
    <property type="entry name" value="DUF1622"/>
</dbReference>
<keyword evidence="1" id="KW-0472">Membrane</keyword>
<organism evidence="2 3">
    <name type="scientific">Henriciella barbarensis</name>
    <dbReference type="NCBI Taxonomy" id="86342"/>
    <lineage>
        <taxon>Bacteria</taxon>
        <taxon>Pseudomonadati</taxon>
        <taxon>Pseudomonadota</taxon>
        <taxon>Alphaproteobacteria</taxon>
        <taxon>Hyphomonadales</taxon>
        <taxon>Hyphomonadaceae</taxon>
        <taxon>Henriciella</taxon>
    </lineage>
</organism>
<evidence type="ECO:0000256" key="1">
    <source>
        <dbReference type="SAM" id="Phobius"/>
    </source>
</evidence>
<dbReference type="PANTHER" id="PTHR38468:SF1">
    <property type="entry name" value="SLL0939 PROTEIN"/>
    <property type="match status" value="1"/>
</dbReference>
<dbReference type="OrthoDB" id="7060802at2"/>
<feature type="transmembrane region" description="Helical" evidence="1">
    <location>
        <begin position="61"/>
        <end position="83"/>
    </location>
</feature>
<proteinExistence type="predicted"/>
<dbReference type="AlphaFoldDB" id="A0A399R0X5"/>
<name>A0A399R0X5_9PROT</name>
<accession>A0A399R0X5</accession>
<dbReference type="PANTHER" id="PTHR38468">
    <property type="entry name" value="SLL0939 PROTEIN"/>
    <property type="match status" value="1"/>
</dbReference>
<feature type="transmembrane region" description="Helical" evidence="1">
    <location>
        <begin position="20"/>
        <end position="40"/>
    </location>
</feature>
<dbReference type="Proteomes" id="UP000265431">
    <property type="component" value="Unassembled WGS sequence"/>
</dbReference>
<dbReference type="RefSeq" id="WP_119378716.1">
    <property type="nucleotide sequence ID" value="NZ_QWGB01000005.1"/>
</dbReference>
<dbReference type="EMBL" id="QWGB01000005">
    <property type="protein sequence ID" value="RIJ23527.1"/>
    <property type="molecule type" value="Genomic_DNA"/>
</dbReference>
<protein>
    <submittedName>
        <fullName evidence="2">DUF1622 domain-containing protein</fullName>
    </submittedName>
</protein>
<gene>
    <name evidence="2" type="ORF">D1224_04495</name>
</gene>
<dbReference type="Pfam" id="PF07784">
    <property type="entry name" value="DUF1622"/>
    <property type="match status" value="1"/>
</dbReference>
<keyword evidence="1" id="KW-1133">Transmembrane helix</keyword>
<evidence type="ECO:0000313" key="3">
    <source>
        <dbReference type="Proteomes" id="UP000265431"/>
    </source>
</evidence>
<evidence type="ECO:0000313" key="2">
    <source>
        <dbReference type="EMBL" id="RIJ23527.1"/>
    </source>
</evidence>
<keyword evidence="1" id="KW-0812">Transmembrane</keyword>
<reference evidence="2 3" key="1">
    <citation type="submission" date="2018-08" db="EMBL/GenBank/DDBJ databases">
        <title>Henriciella mobilis sp. nov., isolated from seawater.</title>
        <authorList>
            <person name="Cheng H."/>
            <person name="Wu Y.-H."/>
            <person name="Xu X.-W."/>
            <person name="Guo L.-L."/>
        </authorList>
    </citation>
    <scope>NUCLEOTIDE SEQUENCE [LARGE SCALE GENOMIC DNA]</scope>
    <source>
        <strain evidence="2 3">CCUG66934</strain>
    </source>
</reference>